<proteinExistence type="predicted"/>
<dbReference type="EMBL" id="SLWN01000006">
    <property type="protein sequence ID" value="TCO28058.1"/>
    <property type="molecule type" value="Genomic_DNA"/>
</dbReference>
<dbReference type="AlphaFoldDB" id="A0A4R2HHY4"/>
<dbReference type="Proteomes" id="UP000294508">
    <property type="component" value="Unassembled WGS sequence"/>
</dbReference>
<evidence type="ECO:0000313" key="3">
    <source>
        <dbReference type="EMBL" id="TCO28058.1"/>
    </source>
</evidence>
<dbReference type="OrthoDB" id="5510591at2"/>
<comment type="caution">
    <text evidence="3">The sequence shown here is derived from an EMBL/GenBank/DDBJ whole genome shotgun (WGS) entry which is preliminary data.</text>
</comment>
<dbReference type="Gene3D" id="3.40.50.720">
    <property type="entry name" value="NAD(P)-binding Rossmann-like Domain"/>
    <property type="match status" value="1"/>
</dbReference>
<dbReference type="Gene3D" id="3.90.25.10">
    <property type="entry name" value="UDP-galactose 4-epimerase, domain 1"/>
    <property type="match status" value="1"/>
</dbReference>
<protein>
    <submittedName>
        <fullName evidence="3">NAD(P)H dehydrogenase (Quinone)</fullName>
    </submittedName>
</protein>
<evidence type="ECO:0000313" key="4">
    <source>
        <dbReference type="Proteomes" id="UP000294508"/>
    </source>
</evidence>
<dbReference type="SUPFAM" id="SSF51735">
    <property type="entry name" value="NAD(P)-binding Rossmann-fold domains"/>
    <property type="match status" value="1"/>
</dbReference>
<feature type="domain" description="NAD(P)-binding" evidence="2">
    <location>
        <begin position="6"/>
        <end position="144"/>
    </location>
</feature>
<reference evidence="3 4" key="1">
    <citation type="journal article" date="2015" name="Stand. Genomic Sci.">
        <title>Genomic Encyclopedia of Bacterial and Archaeal Type Strains, Phase III: the genomes of soil and plant-associated and newly described type strains.</title>
        <authorList>
            <person name="Whitman W.B."/>
            <person name="Woyke T."/>
            <person name="Klenk H.P."/>
            <person name="Zhou Y."/>
            <person name="Lilburn T.G."/>
            <person name="Beck B.J."/>
            <person name="De Vos P."/>
            <person name="Vandamme P."/>
            <person name="Eisen J.A."/>
            <person name="Garrity G."/>
            <person name="Hugenholtz P."/>
            <person name="Kyrpides N.C."/>
        </authorList>
    </citation>
    <scope>NUCLEOTIDE SEQUENCE [LARGE SCALE GENOMIC DNA]</scope>
    <source>
        <strain evidence="3 4">VKM Ac-2572</strain>
    </source>
</reference>
<gene>
    <name evidence="3" type="ORF">EV652_10640</name>
</gene>
<name>A0A4R2HHY4_9ACTN</name>
<accession>A0A4R2HHY4</accession>
<keyword evidence="4" id="KW-1185">Reference proteome</keyword>
<evidence type="ECO:0000256" key="1">
    <source>
        <dbReference type="SAM" id="MobiDB-lite"/>
    </source>
</evidence>
<dbReference type="InterPro" id="IPR016040">
    <property type="entry name" value="NAD(P)-bd_dom"/>
</dbReference>
<dbReference type="RefSeq" id="WP_158441180.1">
    <property type="nucleotide sequence ID" value="NZ_SLWN01000006.1"/>
</dbReference>
<dbReference type="InterPro" id="IPR036291">
    <property type="entry name" value="NAD(P)-bd_dom_sf"/>
</dbReference>
<dbReference type="PANTHER" id="PTHR47129:SF1">
    <property type="entry name" value="NMRA-LIKE DOMAIN-CONTAINING PROTEIN"/>
    <property type="match status" value="1"/>
</dbReference>
<feature type="compositionally biased region" description="Low complexity" evidence="1">
    <location>
        <begin position="301"/>
        <end position="312"/>
    </location>
</feature>
<sequence>MYLITGASGGLAKTAAEMLLESVPADQVVLTTRSPGKLQSFADRGAHVRYADFAVPDSLEAAFAGAERMLLVSTAQVGSRIGFHRNAIEGARRTGVEYLAYTSIVGAGIDANDAIVCTEHRATEAMLRESGLRWNVLRDSQYAEAVAYFIAPGAVARREMVGAWGEGTVGFVAREDCAAAAVGALLGRGEDNRAYEVTGPEELTYRQVCTMIAEISGVGIEYAPISDDEQYAIFDAIGVPREYQEDMSSSPIPWNSDDMVSFSRAIRVGNMSSLSDAVQTLGRRSPRSMRAVLEEAASTWPPAGAALQPAPADRVEEAAR</sequence>
<dbReference type="PANTHER" id="PTHR47129">
    <property type="entry name" value="QUINONE OXIDOREDUCTASE 2"/>
    <property type="match status" value="1"/>
</dbReference>
<dbReference type="Pfam" id="PF13460">
    <property type="entry name" value="NAD_binding_10"/>
    <property type="match status" value="1"/>
</dbReference>
<evidence type="ECO:0000259" key="2">
    <source>
        <dbReference type="Pfam" id="PF13460"/>
    </source>
</evidence>
<dbReference type="InterPro" id="IPR052718">
    <property type="entry name" value="NmrA-type_oxidoreductase"/>
</dbReference>
<organism evidence="3 4">
    <name type="scientific">Kribbella steppae</name>
    <dbReference type="NCBI Taxonomy" id="2512223"/>
    <lineage>
        <taxon>Bacteria</taxon>
        <taxon>Bacillati</taxon>
        <taxon>Actinomycetota</taxon>
        <taxon>Actinomycetes</taxon>
        <taxon>Propionibacteriales</taxon>
        <taxon>Kribbellaceae</taxon>
        <taxon>Kribbella</taxon>
    </lineage>
</organism>
<feature type="region of interest" description="Disordered" evidence="1">
    <location>
        <begin position="297"/>
        <end position="320"/>
    </location>
</feature>